<dbReference type="PROSITE" id="PS51470">
    <property type="entry name" value="FG_GAP"/>
    <property type="match status" value="3"/>
</dbReference>
<feature type="signal peptide" evidence="5">
    <location>
        <begin position="1"/>
        <end position="20"/>
    </location>
</feature>
<evidence type="ECO:0000313" key="7">
    <source>
        <dbReference type="EMBL" id="SET05808.1"/>
    </source>
</evidence>
<dbReference type="InterPro" id="IPR002126">
    <property type="entry name" value="Cadherin-like_dom"/>
</dbReference>
<dbReference type="GO" id="GO:0016020">
    <property type="term" value="C:membrane"/>
    <property type="evidence" value="ECO:0007669"/>
    <property type="project" value="InterPro"/>
</dbReference>
<evidence type="ECO:0000256" key="3">
    <source>
        <dbReference type="ARBA" id="ARBA00023157"/>
    </source>
</evidence>
<organism evidence="7 8">
    <name type="scientific">Thalassotalea agarivorans</name>
    <name type="common">Thalassomonas agarivorans</name>
    <dbReference type="NCBI Taxonomy" id="349064"/>
    <lineage>
        <taxon>Bacteria</taxon>
        <taxon>Pseudomonadati</taxon>
        <taxon>Pseudomonadota</taxon>
        <taxon>Gammaproteobacteria</taxon>
        <taxon>Alteromonadales</taxon>
        <taxon>Colwelliaceae</taxon>
        <taxon>Thalassotalea</taxon>
    </lineage>
</organism>
<dbReference type="RefSeq" id="WP_093328096.1">
    <property type="nucleotide sequence ID" value="NZ_FOHK01000004.1"/>
</dbReference>
<dbReference type="Gene3D" id="2.60.120.200">
    <property type="match status" value="2"/>
</dbReference>
<keyword evidence="3" id="KW-1015">Disulfide bond</keyword>
<keyword evidence="8" id="KW-1185">Reference proteome</keyword>
<evidence type="ECO:0000256" key="1">
    <source>
        <dbReference type="ARBA" id="ARBA00022729"/>
    </source>
</evidence>
<evidence type="ECO:0000313" key="8">
    <source>
        <dbReference type="Proteomes" id="UP000199308"/>
    </source>
</evidence>
<name>A0A1I0BH18_THASX</name>
<dbReference type="OrthoDB" id="1956004at2"/>
<keyword evidence="1 5" id="KW-0732">Signal</keyword>
<dbReference type="Pfam" id="PF13385">
    <property type="entry name" value="Laminin_G_3"/>
    <property type="match status" value="2"/>
</dbReference>
<feature type="domain" description="Cadherin" evidence="6">
    <location>
        <begin position="1127"/>
        <end position="1230"/>
    </location>
</feature>
<dbReference type="InterPro" id="IPR001343">
    <property type="entry name" value="Hemolysn_Ca-bd"/>
</dbReference>
<evidence type="ECO:0000256" key="4">
    <source>
        <dbReference type="ARBA" id="ARBA00023180"/>
    </source>
</evidence>
<dbReference type="InterPro" id="IPR013519">
    <property type="entry name" value="Int_alpha_beta-p"/>
</dbReference>
<dbReference type="InterPro" id="IPR006558">
    <property type="entry name" value="LamG-like"/>
</dbReference>
<evidence type="ECO:0000256" key="5">
    <source>
        <dbReference type="SAM" id="SignalP"/>
    </source>
</evidence>
<protein>
    <submittedName>
        <fullName evidence="7">FG-GAP repeat-containing protein</fullName>
    </submittedName>
</protein>
<keyword evidence="4" id="KW-0325">Glycoprotein</keyword>
<keyword evidence="2" id="KW-0677">Repeat</keyword>
<dbReference type="InterPro" id="IPR024881">
    <property type="entry name" value="Tip"/>
</dbReference>
<dbReference type="InterPro" id="IPR013517">
    <property type="entry name" value="FG-GAP"/>
</dbReference>
<proteinExistence type="predicted"/>
<reference evidence="7 8" key="1">
    <citation type="submission" date="2016-10" db="EMBL/GenBank/DDBJ databases">
        <authorList>
            <person name="de Groot N.N."/>
        </authorList>
    </citation>
    <scope>NUCLEOTIDE SEQUENCE [LARGE SCALE GENOMIC DNA]</scope>
    <source>
        <strain evidence="7 8">DSM 19706</strain>
    </source>
</reference>
<dbReference type="InterPro" id="IPR015919">
    <property type="entry name" value="Cadherin-like_sf"/>
</dbReference>
<dbReference type="GO" id="GO:0007156">
    <property type="term" value="P:homophilic cell adhesion via plasma membrane adhesion molecules"/>
    <property type="evidence" value="ECO:0007669"/>
    <property type="project" value="InterPro"/>
</dbReference>
<dbReference type="Pfam" id="PF01839">
    <property type="entry name" value="FG-GAP"/>
    <property type="match status" value="4"/>
</dbReference>
<dbReference type="Gene3D" id="2.60.40.60">
    <property type="entry name" value="Cadherins"/>
    <property type="match status" value="1"/>
</dbReference>
<dbReference type="SMART" id="SM00560">
    <property type="entry name" value="LamGL"/>
    <property type="match status" value="2"/>
</dbReference>
<dbReference type="PANTHER" id="PTHR13412:SF0">
    <property type="entry name" value="T-CELL IMMUNOMODULATORY PROTEIN"/>
    <property type="match status" value="1"/>
</dbReference>
<dbReference type="PANTHER" id="PTHR13412">
    <property type="entry name" value="T-CELL IMMUNOMODULATORY PROTEIN HOMOLOG"/>
    <property type="match status" value="1"/>
</dbReference>
<dbReference type="SUPFAM" id="SSF49313">
    <property type="entry name" value="Cadherin-like"/>
    <property type="match status" value="2"/>
</dbReference>
<dbReference type="Pfam" id="PF00353">
    <property type="entry name" value="HemolysinCabind"/>
    <property type="match status" value="1"/>
</dbReference>
<dbReference type="STRING" id="349064.SAMN05660429_00940"/>
<dbReference type="SMART" id="SM00112">
    <property type="entry name" value="CA"/>
    <property type="match status" value="2"/>
</dbReference>
<dbReference type="PROSITE" id="PS50268">
    <property type="entry name" value="CADHERIN_2"/>
    <property type="match status" value="2"/>
</dbReference>
<dbReference type="GO" id="GO:0005509">
    <property type="term" value="F:calcium ion binding"/>
    <property type="evidence" value="ECO:0007669"/>
    <property type="project" value="InterPro"/>
</dbReference>
<dbReference type="SUPFAM" id="SSF49899">
    <property type="entry name" value="Concanavalin A-like lectins/glucanases"/>
    <property type="match status" value="2"/>
</dbReference>
<sequence length="2394" mass="257668">MNKKTILSSMFLATGVMPYAALGETSLPAQVFNVDENTKVNTTIGTIRFLDGVSDKTVRLEVGTTDIKNWTTNGEAFEPIAFKSTFAQAPIVFGQIQSNSDYQVEYEVNTYSYSGVTSKNNNQLLMRHRLDNVTALGFDAVLESELDKKGTSVIQSFLNTGEGETLGWIAFAEPISAILNDKPIEVASTGIAVTHNTYGHAFSAPFTDTPNILTSLSTYNGTSQSGVAIDEINANRVKLHIDNLDDDTHVAENVNVFALQGTGLLFTETMAIVGETGVVTVEDTGKDNPLTINFSKSYNNPVVFVQAVGKDKDIYDAAVRLNFVAPMMLEAYLHSDNESVVPKSFGEFDLHYQVFEAGRWDIPLEHYSYEIVAGNDASVFSIDAVKGDIKVADQTQLDFELGNNQYTLTIRVTDGAGNHYDTPVTINVNDINDSLNNNAQSIDGLSADEWTGWAVAPAGDVNGDGFDDIIVGSPKADLLANDGSYVLEDNGAAYVLFSDATGTFPSLTEVRGGTRGFGIMGAASGDNAGFAVAGGVDINGDGLSDVVVGAPYSSINGASSGSTYVVFGKTDTNYVPLSYLNDGDSDDGFAIHGAYEDDLAGGSLVVGDVNGDGLGDIIIGETVTRYLAGTGVFALRDLLEDASPDPNLAYVVYGKTNTDVVQLANVATDYNEQGFAITRPSRKLFSDWQYGAQVLPTGDFNSDGLTDFIVSHGLYVDFSGTSYVVYGRIGGEAVKYNSIKSAGNGIKIVPEGSGNYGFDFGASTLDALPSFTTSHVGDVNADGVDDIALLLTDTGCCSAIDHPRAYILFGGVNVADEINLADIADGNGGFVIHNDASNIDHHQLQVILGSIGGAGDLNGDGFDDIIIGDPFAEGNKGRVYAVYGRKGTDPVYLSEIIETSQGFYSEGNGGEQLGQFIASAGDINGDGIKDIQFGTPSSNKNNLNNTGAVYVLNGDGNLISLWGTDGNDSITGSSAADNIATGTGDDVILTNGGADAVYAGPGEDTIYISDNDFTRIDGGGNTDTLVFEGSGINLNLAAEASRVRNVEVFDIRGSGANSITLNKSVSSNSNLRILGDDNDYVGAANNQWVDSGATQVIDNITYKVFTAGSATMLVQEAVTISVNNAPTIESQVFTVSESAASGTAIGTIAADPNDVGDFVTFQILSGNSDGDLVLDTQTGVLTISDSISRLDFEHTSTYSLEVIVYDQYNVTDSATVTVNVLDMDAITVSFDGDVSGEGSYWGENTVLELLGMSSPDWASTETKMTWTLPDEDSGAATWPAFRVQSGGKIHYVGGLDVFGGWVEADIPLTMDLKYPDEIQVGQPVNLTTLFKVDQNANFMASSPGVEISAELIVEDFFMSFESEVFPNMNDTTEIDYGSVSKSVGAESSGVYGDNCANALNRADCYKLDDNTEVFDLTRALTDDEITALITNNFYELSLATTIAQAREISTNITYDTSMVNGVYQVDVVYAHVGATDGIEIISDDISDPTATIYSFIPANRTNQEISLFIKNLTRETLAGDVEPKARKAIEKAIKLEVDKLRFLAGHDLVDWVAEEIYWGKNWTKWHAKAGMEAVEGSTDTCIEDYFAPVGDDLYRSYKFSTLDTFVSFTFDLYQDFELNVESTAILVLEDGTEIYFDPEEDINFTPELAHDVNNDGMIDAVLTVNAESNFVNKSKMASSLKMPFKFLEFEYNVQEAVCTAANIYVKGNQGAIFEKGSYGPLMDTEYVVPFRETDFGGSTKITLAQNTYTTQLSFDLCNQGGVCGEPVLSYKNNPPTASDITIAGDYIGKSTVTATYAYSDPEDDIEESSNYQWYRSATGSDTDAQVIGDEVYESYTLSTEDVDSYVAFCVTPYDGTDYGNPACSEWAYVESPYSQDLSIKSGFGNAIVFDGTDQSMVQTMNTGFNPNSSYTMEAWVKVDALNVDDKSNIVTFTQGENTSKAAIRVLSDGRIRIKATNTTFISTETVSVGQWQHYAISYDQPTQQLSVYLDGELIISAVDAADTSDVYFVWASGNDGISKKLYGQIDEIRIWNQALSQETIAANRTLGVSLNDASLVSYYNFDTLVNGELEDLTGASEMVLVNAPTLEKHNAHMTLDGNGDYINLGDPSDGSLDFAGENFTIQAWIYLAPGSNGTKRMIATKKIGGAAGYKGWTFSINGSNRLEYHHDAANNGVKTYSAGSFKTGRWYHVAVVADWDRGKIALYVDGSEVSGSGNGLGTKRNMSNHAPMRIGAYSVDQYASSSGTYFEGNIDDFAVWTRALSADEIKACKDEMVLGCEQDLLLYYDFELETRKNKATDRHNGSIFGAITVENGINLSFETGHNETFTGVLPIGEGVEFNIVDMPSNGELVFSHYTGEFTYTPDGDNTITTDSFTYIVYTADDRESLKKVVTINRQ</sequence>
<evidence type="ECO:0000259" key="6">
    <source>
        <dbReference type="PROSITE" id="PS50268"/>
    </source>
</evidence>
<dbReference type="Pfam" id="PF00028">
    <property type="entry name" value="Cadherin"/>
    <property type="match status" value="2"/>
</dbReference>
<dbReference type="Gene3D" id="2.60.40.2700">
    <property type="match status" value="1"/>
</dbReference>
<gene>
    <name evidence="7" type="ORF">SAMN05660429_00940</name>
</gene>
<dbReference type="Gene3D" id="2.130.10.130">
    <property type="entry name" value="Integrin alpha, N-terminal"/>
    <property type="match status" value="3"/>
</dbReference>
<dbReference type="SUPFAM" id="SSF69318">
    <property type="entry name" value="Integrin alpha N-terminal domain"/>
    <property type="match status" value="2"/>
</dbReference>
<evidence type="ECO:0000256" key="2">
    <source>
        <dbReference type="ARBA" id="ARBA00022737"/>
    </source>
</evidence>
<dbReference type="InterPro" id="IPR013320">
    <property type="entry name" value="ConA-like_dom_sf"/>
</dbReference>
<dbReference type="SMART" id="SM00191">
    <property type="entry name" value="Int_alpha"/>
    <property type="match status" value="6"/>
</dbReference>
<feature type="domain" description="Cadherin" evidence="6">
    <location>
        <begin position="367"/>
        <end position="442"/>
    </location>
</feature>
<dbReference type="Proteomes" id="UP000199308">
    <property type="component" value="Unassembled WGS sequence"/>
</dbReference>
<dbReference type="InterPro" id="IPR028994">
    <property type="entry name" value="Integrin_alpha_N"/>
</dbReference>
<dbReference type="EMBL" id="FOHK01000004">
    <property type="protein sequence ID" value="SET05808.1"/>
    <property type="molecule type" value="Genomic_DNA"/>
</dbReference>
<dbReference type="CDD" id="cd11304">
    <property type="entry name" value="Cadherin_repeat"/>
    <property type="match status" value="2"/>
</dbReference>
<feature type="chain" id="PRO_5011582966" evidence="5">
    <location>
        <begin position="21"/>
        <end position="2394"/>
    </location>
</feature>
<accession>A0A1I0BH18</accession>